<evidence type="ECO:0000313" key="3">
    <source>
        <dbReference type="Proteomes" id="UP000275267"/>
    </source>
</evidence>
<feature type="region of interest" description="Disordered" evidence="1">
    <location>
        <begin position="1"/>
        <end position="21"/>
    </location>
</feature>
<dbReference type="EMBL" id="PQIB02000016">
    <property type="protein sequence ID" value="RLM62066.1"/>
    <property type="molecule type" value="Genomic_DNA"/>
</dbReference>
<feature type="compositionally biased region" description="Low complexity" evidence="1">
    <location>
        <begin position="1"/>
        <end position="16"/>
    </location>
</feature>
<evidence type="ECO:0000313" key="2">
    <source>
        <dbReference type="EMBL" id="RLM62066.1"/>
    </source>
</evidence>
<organism evidence="2 3">
    <name type="scientific">Panicum miliaceum</name>
    <name type="common">Proso millet</name>
    <name type="synonym">Broomcorn millet</name>
    <dbReference type="NCBI Taxonomy" id="4540"/>
    <lineage>
        <taxon>Eukaryota</taxon>
        <taxon>Viridiplantae</taxon>
        <taxon>Streptophyta</taxon>
        <taxon>Embryophyta</taxon>
        <taxon>Tracheophyta</taxon>
        <taxon>Spermatophyta</taxon>
        <taxon>Magnoliopsida</taxon>
        <taxon>Liliopsida</taxon>
        <taxon>Poales</taxon>
        <taxon>Poaceae</taxon>
        <taxon>PACMAD clade</taxon>
        <taxon>Panicoideae</taxon>
        <taxon>Panicodae</taxon>
        <taxon>Paniceae</taxon>
        <taxon>Panicinae</taxon>
        <taxon>Panicum</taxon>
        <taxon>Panicum sect. Panicum</taxon>
    </lineage>
</organism>
<sequence>MLSSSFAGAISSGASSTLSPNAAPYTLLARQGRAPPGRLQDGDASRLIDDNSCVEWRGQQCILGVVDNPLWDEAE</sequence>
<name>A0A3L6PUV6_PANMI</name>
<comment type="caution">
    <text evidence="2">The sequence shown here is derived from an EMBL/GenBank/DDBJ whole genome shotgun (WGS) entry which is preliminary data.</text>
</comment>
<evidence type="ECO:0000256" key="1">
    <source>
        <dbReference type="SAM" id="MobiDB-lite"/>
    </source>
</evidence>
<dbReference type="Proteomes" id="UP000275267">
    <property type="component" value="Unassembled WGS sequence"/>
</dbReference>
<proteinExistence type="predicted"/>
<reference evidence="3" key="1">
    <citation type="journal article" date="2019" name="Nat. Commun.">
        <title>The genome of broomcorn millet.</title>
        <authorList>
            <person name="Zou C."/>
            <person name="Miki D."/>
            <person name="Li D."/>
            <person name="Tang Q."/>
            <person name="Xiao L."/>
            <person name="Rajput S."/>
            <person name="Deng P."/>
            <person name="Jia W."/>
            <person name="Huang R."/>
            <person name="Zhang M."/>
            <person name="Sun Y."/>
            <person name="Hu J."/>
            <person name="Fu X."/>
            <person name="Schnable P.S."/>
            <person name="Li F."/>
            <person name="Zhang H."/>
            <person name="Feng B."/>
            <person name="Zhu X."/>
            <person name="Liu R."/>
            <person name="Schnable J.C."/>
            <person name="Zhu J.-K."/>
            <person name="Zhang H."/>
        </authorList>
    </citation>
    <scope>NUCLEOTIDE SEQUENCE [LARGE SCALE GENOMIC DNA]</scope>
</reference>
<protein>
    <submittedName>
        <fullName evidence="2">Uncharacterized protein</fullName>
    </submittedName>
</protein>
<dbReference type="AlphaFoldDB" id="A0A3L6PUV6"/>
<dbReference type="STRING" id="4540.A0A3L6PUV6"/>
<accession>A0A3L6PUV6</accession>
<keyword evidence="3" id="KW-1185">Reference proteome</keyword>
<gene>
    <name evidence="2" type="ORF">C2845_PM14G03200</name>
</gene>